<gene>
    <name evidence="3" type="ORF">GCM10011401_26240</name>
</gene>
<proteinExistence type="inferred from homology"/>
<comment type="similarity">
    <text evidence="1">Belongs to the AHA1 family.</text>
</comment>
<dbReference type="SUPFAM" id="SSF55961">
    <property type="entry name" value="Bet v1-like"/>
    <property type="match status" value="1"/>
</dbReference>
<reference evidence="3" key="2">
    <citation type="submission" date="2020-09" db="EMBL/GenBank/DDBJ databases">
        <authorList>
            <person name="Sun Q."/>
            <person name="Zhou Y."/>
        </authorList>
    </citation>
    <scope>NUCLEOTIDE SEQUENCE</scope>
    <source>
        <strain evidence="3">CGMCC 1.15388</strain>
    </source>
</reference>
<sequence>MTENTARDGVLETIEGRPALRFVRELPCSIERVWRAVSTPAELEQWFPAAVEWGPEAGEKLEAFGMTGEVTEAQPPHTLAWSFNGDLYRFELTGDERSCRLMFLHVFADPQTPAAQTAAGWHTYMDRLEGLLAGAAISEKEAHAGWGEIHEHYAQVFGVDPTPGREFWKRLQESL</sequence>
<dbReference type="Pfam" id="PF08327">
    <property type="entry name" value="AHSA1"/>
    <property type="match status" value="1"/>
</dbReference>
<evidence type="ECO:0000313" key="3">
    <source>
        <dbReference type="EMBL" id="GGE77713.1"/>
    </source>
</evidence>
<name>A0A917AWL9_9MICC</name>
<reference evidence="3" key="1">
    <citation type="journal article" date="2014" name="Int. J. Syst. Evol. Microbiol.">
        <title>Complete genome sequence of Corynebacterium casei LMG S-19264T (=DSM 44701T), isolated from a smear-ripened cheese.</title>
        <authorList>
            <consortium name="US DOE Joint Genome Institute (JGI-PGF)"/>
            <person name="Walter F."/>
            <person name="Albersmeier A."/>
            <person name="Kalinowski J."/>
            <person name="Ruckert C."/>
        </authorList>
    </citation>
    <scope>NUCLEOTIDE SEQUENCE</scope>
    <source>
        <strain evidence="3">CGMCC 1.15388</strain>
    </source>
</reference>
<evidence type="ECO:0000256" key="1">
    <source>
        <dbReference type="ARBA" id="ARBA00006817"/>
    </source>
</evidence>
<dbReference type="Gene3D" id="3.30.530.20">
    <property type="match status" value="1"/>
</dbReference>
<dbReference type="InterPro" id="IPR013538">
    <property type="entry name" value="ASHA1/2-like_C"/>
</dbReference>
<organism evidence="3 4">
    <name type="scientific">Nesterenkonia cremea</name>
    <dbReference type="NCBI Taxonomy" id="1882340"/>
    <lineage>
        <taxon>Bacteria</taxon>
        <taxon>Bacillati</taxon>
        <taxon>Actinomycetota</taxon>
        <taxon>Actinomycetes</taxon>
        <taxon>Micrococcales</taxon>
        <taxon>Micrococcaceae</taxon>
        <taxon>Nesterenkonia</taxon>
    </lineage>
</organism>
<protein>
    <recommendedName>
        <fullName evidence="2">Activator of Hsp90 ATPase homologue 1/2-like C-terminal domain-containing protein</fullName>
    </recommendedName>
</protein>
<evidence type="ECO:0000313" key="4">
    <source>
        <dbReference type="Proteomes" id="UP000633136"/>
    </source>
</evidence>
<keyword evidence="4" id="KW-1185">Reference proteome</keyword>
<evidence type="ECO:0000259" key="2">
    <source>
        <dbReference type="Pfam" id="PF08327"/>
    </source>
</evidence>
<dbReference type="AlphaFoldDB" id="A0A917AWL9"/>
<dbReference type="RefSeq" id="WP_188686613.1">
    <property type="nucleotide sequence ID" value="NZ_BMIS01000016.1"/>
</dbReference>
<accession>A0A917AWL9</accession>
<dbReference type="InterPro" id="IPR023393">
    <property type="entry name" value="START-like_dom_sf"/>
</dbReference>
<feature type="domain" description="Activator of Hsp90 ATPase homologue 1/2-like C-terminal" evidence="2">
    <location>
        <begin position="28"/>
        <end position="132"/>
    </location>
</feature>
<comment type="caution">
    <text evidence="3">The sequence shown here is derived from an EMBL/GenBank/DDBJ whole genome shotgun (WGS) entry which is preliminary data.</text>
</comment>
<dbReference type="EMBL" id="BMIS01000016">
    <property type="protein sequence ID" value="GGE77713.1"/>
    <property type="molecule type" value="Genomic_DNA"/>
</dbReference>
<dbReference type="Proteomes" id="UP000633136">
    <property type="component" value="Unassembled WGS sequence"/>
</dbReference>